<sequence>MQDLAQRLTVKSSSAMPLLRSPARLVAYYRVGQTRKGGAPSAPVQRISKKRDGGTVSLIFCQDLMLELNTTIISTKVAGIINA</sequence>
<gene>
    <name evidence="1" type="ORF">PoB_000362800</name>
</gene>
<evidence type="ECO:0000313" key="1">
    <source>
        <dbReference type="EMBL" id="GFN77122.1"/>
    </source>
</evidence>
<protein>
    <submittedName>
        <fullName evidence="1">Uncharacterized protein</fullName>
    </submittedName>
</protein>
<dbReference type="Proteomes" id="UP000735302">
    <property type="component" value="Unassembled WGS sequence"/>
</dbReference>
<reference evidence="1 2" key="1">
    <citation type="journal article" date="2021" name="Elife">
        <title>Chloroplast acquisition without the gene transfer in kleptoplastic sea slugs, Plakobranchus ocellatus.</title>
        <authorList>
            <person name="Maeda T."/>
            <person name="Takahashi S."/>
            <person name="Yoshida T."/>
            <person name="Shimamura S."/>
            <person name="Takaki Y."/>
            <person name="Nagai Y."/>
            <person name="Toyoda A."/>
            <person name="Suzuki Y."/>
            <person name="Arimoto A."/>
            <person name="Ishii H."/>
            <person name="Satoh N."/>
            <person name="Nishiyama T."/>
            <person name="Hasebe M."/>
            <person name="Maruyama T."/>
            <person name="Minagawa J."/>
            <person name="Obokata J."/>
            <person name="Shigenobu S."/>
        </authorList>
    </citation>
    <scope>NUCLEOTIDE SEQUENCE [LARGE SCALE GENOMIC DNA]</scope>
</reference>
<comment type="caution">
    <text evidence="1">The sequence shown here is derived from an EMBL/GenBank/DDBJ whole genome shotgun (WGS) entry which is preliminary data.</text>
</comment>
<name>A0AAV3Y4K0_9GAST</name>
<proteinExistence type="predicted"/>
<organism evidence="1 2">
    <name type="scientific">Plakobranchus ocellatus</name>
    <dbReference type="NCBI Taxonomy" id="259542"/>
    <lineage>
        <taxon>Eukaryota</taxon>
        <taxon>Metazoa</taxon>
        <taxon>Spiralia</taxon>
        <taxon>Lophotrochozoa</taxon>
        <taxon>Mollusca</taxon>
        <taxon>Gastropoda</taxon>
        <taxon>Heterobranchia</taxon>
        <taxon>Euthyneura</taxon>
        <taxon>Panpulmonata</taxon>
        <taxon>Sacoglossa</taxon>
        <taxon>Placobranchoidea</taxon>
        <taxon>Plakobranchidae</taxon>
        <taxon>Plakobranchus</taxon>
    </lineage>
</organism>
<keyword evidence="2" id="KW-1185">Reference proteome</keyword>
<dbReference type="AlphaFoldDB" id="A0AAV3Y4K0"/>
<accession>A0AAV3Y4K0</accession>
<dbReference type="EMBL" id="BLXT01000438">
    <property type="protein sequence ID" value="GFN77122.1"/>
    <property type="molecule type" value="Genomic_DNA"/>
</dbReference>
<evidence type="ECO:0000313" key="2">
    <source>
        <dbReference type="Proteomes" id="UP000735302"/>
    </source>
</evidence>